<organism evidence="1 2">
    <name type="scientific">Microbulbifer harenosus</name>
    <dbReference type="NCBI Taxonomy" id="2576840"/>
    <lineage>
        <taxon>Bacteria</taxon>
        <taxon>Pseudomonadati</taxon>
        <taxon>Pseudomonadota</taxon>
        <taxon>Gammaproteobacteria</taxon>
        <taxon>Cellvibrionales</taxon>
        <taxon>Microbulbiferaceae</taxon>
        <taxon>Microbulbifer</taxon>
    </lineage>
</organism>
<dbReference type="Proteomes" id="UP000306791">
    <property type="component" value="Unassembled WGS sequence"/>
</dbReference>
<evidence type="ECO:0000313" key="2">
    <source>
        <dbReference type="Proteomes" id="UP000306791"/>
    </source>
</evidence>
<comment type="caution">
    <text evidence="1">The sequence shown here is derived from an EMBL/GenBank/DDBJ whole genome shotgun (WGS) entry which is preliminary data.</text>
</comment>
<proteinExistence type="predicted"/>
<evidence type="ECO:0000313" key="1">
    <source>
        <dbReference type="EMBL" id="TLM73200.1"/>
    </source>
</evidence>
<accession>A0ABY2UCH9</accession>
<gene>
    <name evidence="1" type="ORF">FDY93_19140</name>
</gene>
<keyword evidence="2" id="KW-1185">Reference proteome</keyword>
<evidence type="ECO:0008006" key="3">
    <source>
        <dbReference type="Google" id="ProtNLM"/>
    </source>
</evidence>
<name>A0ABY2UCH9_9GAMM</name>
<reference evidence="1 2" key="1">
    <citation type="submission" date="2019-05" db="EMBL/GenBank/DDBJ databases">
        <title>Microbulbifer harenosus sp. nov., an alginate-degrading bacterium isolated from coastal sand.</title>
        <authorList>
            <person name="Huang H."/>
            <person name="Mo K."/>
            <person name="Bao S."/>
        </authorList>
    </citation>
    <scope>NUCLEOTIDE SEQUENCE [LARGE SCALE GENOMIC DNA]</scope>
    <source>
        <strain evidence="1 2">HB161719</strain>
    </source>
</reference>
<dbReference type="RefSeq" id="WP_138237358.1">
    <property type="nucleotide sequence ID" value="NZ_CP185860.1"/>
</dbReference>
<sequence>MKAWFEIERPITVEADIPLKDEAPEEIKEKYASTLQGKFIAWSTSNGELIGCIKNNRSVCARIEEVKYIELYEMVPAKGWGELGLAFMAENGSCVSLIASSRHSLESRMWLVMLQEKLVNLFGIPAKYSDLGPDA</sequence>
<dbReference type="EMBL" id="VANI01000036">
    <property type="protein sequence ID" value="TLM73200.1"/>
    <property type="molecule type" value="Genomic_DNA"/>
</dbReference>
<protein>
    <recommendedName>
        <fullName evidence="3">PH domain-containing protein</fullName>
    </recommendedName>
</protein>